<dbReference type="EMBL" id="JAWLLD010000029">
    <property type="protein sequence ID" value="MDV7014820.1"/>
    <property type="molecule type" value="Genomic_DNA"/>
</dbReference>
<reference evidence="2" key="1">
    <citation type="submission" date="2023-10" db="EMBL/GenBank/DDBJ databases">
        <title>Characterization and genome sequence of Mycobacterium intracellulare ABSURDO, a novel pathogenic isolate with three colony morphotypes that vary in growth and acid-fastness.</title>
        <authorList>
            <person name="Jude B.A."/>
            <person name="Robinson R.T."/>
        </authorList>
    </citation>
    <scope>NUCLEOTIDE SEQUENCE</scope>
    <source>
        <strain evidence="2">ABSURDO Component B</strain>
    </source>
</reference>
<evidence type="ECO:0000256" key="1">
    <source>
        <dbReference type="SAM" id="MobiDB-lite"/>
    </source>
</evidence>
<evidence type="ECO:0000313" key="2">
    <source>
        <dbReference type="EMBL" id="MDV7014820.1"/>
    </source>
</evidence>
<proteinExistence type="predicted"/>
<feature type="region of interest" description="Disordered" evidence="1">
    <location>
        <begin position="113"/>
        <end position="163"/>
    </location>
</feature>
<gene>
    <name evidence="2" type="ORF">R4F53_21265</name>
</gene>
<feature type="compositionally biased region" description="Low complexity" evidence="1">
    <location>
        <begin position="113"/>
        <end position="141"/>
    </location>
</feature>
<dbReference type="AlphaFoldDB" id="A0AAE4U529"/>
<accession>A0AAE4U529</accession>
<organism evidence="2 3">
    <name type="scientific">Mycobacterium intracellulare</name>
    <dbReference type="NCBI Taxonomy" id="1767"/>
    <lineage>
        <taxon>Bacteria</taxon>
        <taxon>Bacillati</taxon>
        <taxon>Actinomycetota</taxon>
        <taxon>Actinomycetes</taxon>
        <taxon>Mycobacteriales</taxon>
        <taxon>Mycobacteriaceae</taxon>
        <taxon>Mycobacterium</taxon>
        <taxon>Mycobacterium avium complex (MAC)</taxon>
    </lineage>
</organism>
<evidence type="ECO:0000313" key="3">
    <source>
        <dbReference type="Proteomes" id="UP001187143"/>
    </source>
</evidence>
<dbReference type="Proteomes" id="UP001187143">
    <property type="component" value="Unassembled WGS sequence"/>
</dbReference>
<protein>
    <submittedName>
        <fullName evidence="2">Uncharacterized protein</fullName>
    </submittedName>
</protein>
<name>A0AAE4U529_MYCIT</name>
<dbReference type="RefSeq" id="WP_317728620.1">
    <property type="nucleotide sequence ID" value="NZ_JAWLLC010000027.1"/>
</dbReference>
<sequence length="163" mass="17235">MGNKAVSKQARRAAREAAAAAAEEVVRRTKANVEDLASFFDARERADAVDVWLAERQQALAEQAAQRRAIQRAQCATALRSMRDRGETLREIARMAGITEKAVRELIREVESTESVAESVQAPASAGAGAASARAAEGASATDVSGADTPADSRAWEPVSARA</sequence>
<comment type="caution">
    <text evidence="2">The sequence shown here is derived from an EMBL/GenBank/DDBJ whole genome shotgun (WGS) entry which is preliminary data.</text>
</comment>